<dbReference type="GO" id="GO:0006310">
    <property type="term" value="P:DNA recombination"/>
    <property type="evidence" value="ECO:0007669"/>
    <property type="project" value="TreeGrafter"/>
</dbReference>
<dbReference type="InterPro" id="IPR051699">
    <property type="entry name" value="Rpn/YhgA-like_nuclease"/>
</dbReference>
<organism evidence="1 2">
    <name type="scientific">Filimonas zeae</name>
    <dbReference type="NCBI Taxonomy" id="1737353"/>
    <lineage>
        <taxon>Bacteria</taxon>
        <taxon>Pseudomonadati</taxon>
        <taxon>Bacteroidota</taxon>
        <taxon>Chitinophagia</taxon>
        <taxon>Chitinophagales</taxon>
        <taxon>Chitinophagaceae</taxon>
        <taxon>Filimonas</taxon>
    </lineage>
</organism>
<reference evidence="1" key="2">
    <citation type="submission" date="2020-09" db="EMBL/GenBank/DDBJ databases">
        <authorList>
            <person name="Sun Q."/>
            <person name="Zhou Y."/>
        </authorList>
    </citation>
    <scope>NUCLEOTIDE SEQUENCE</scope>
    <source>
        <strain evidence="1">CGMCC 1.15290</strain>
    </source>
</reference>
<dbReference type="PANTHER" id="PTHR34611">
    <property type="match status" value="1"/>
</dbReference>
<name>A0A917ISD5_9BACT</name>
<sequence>MSNEYDKILRETFKCPKYHLLKQLLQVEVISIKPLPPKTQQTILEWEADTVLEVTPEAGEPFIVHIEWQSGNDQRMAFRMARYDLLLCDSYHRKVMGVVIYVGEKPMSMENSFHSFGLQYTCPMIDIRDMSPDVFLSSDDPGEVILAILAGREVKLTVIREILHKLRILTAGDVAFFSEKLKHLELIAQLRGLNLQEQLIKEEETMPITIDIRKDLRYQQGVAEGVLKAKKQDALKMLEKGISLSLIEEITGLSVNEIKILQNTLKA</sequence>
<reference evidence="1" key="1">
    <citation type="journal article" date="2014" name="Int. J. Syst. Evol. Microbiol.">
        <title>Complete genome sequence of Corynebacterium casei LMG S-19264T (=DSM 44701T), isolated from a smear-ripened cheese.</title>
        <authorList>
            <consortium name="US DOE Joint Genome Institute (JGI-PGF)"/>
            <person name="Walter F."/>
            <person name="Albersmeier A."/>
            <person name="Kalinowski J."/>
            <person name="Ruckert C."/>
        </authorList>
    </citation>
    <scope>NUCLEOTIDE SEQUENCE</scope>
    <source>
        <strain evidence="1">CGMCC 1.15290</strain>
    </source>
</reference>
<comment type="caution">
    <text evidence="1">The sequence shown here is derived from an EMBL/GenBank/DDBJ whole genome shotgun (WGS) entry which is preliminary data.</text>
</comment>
<dbReference type="GO" id="GO:1990238">
    <property type="term" value="F:double-stranded DNA endonuclease activity"/>
    <property type="evidence" value="ECO:0007669"/>
    <property type="project" value="TreeGrafter"/>
</dbReference>
<evidence type="ECO:0000313" key="1">
    <source>
        <dbReference type="EMBL" id="GGH61262.1"/>
    </source>
</evidence>
<dbReference type="EMBL" id="BMIB01000001">
    <property type="protein sequence ID" value="GGH61262.1"/>
    <property type="molecule type" value="Genomic_DNA"/>
</dbReference>
<dbReference type="AlphaFoldDB" id="A0A917ISD5"/>
<protein>
    <recommendedName>
        <fullName evidence="3">Transposase (putative) YhgA-like domain-containing protein</fullName>
    </recommendedName>
</protein>
<proteinExistence type="predicted"/>
<gene>
    <name evidence="1" type="ORF">GCM10011379_10060</name>
</gene>
<accession>A0A917ISD5</accession>
<dbReference type="PANTHER" id="PTHR34611:SF2">
    <property type="entry name" value="INACTIVE RECOMBINATION-PROMOTING NUCLEASE-LIKE PROTEIN RPNE-RELATED"/>
    <property type="match status" value="1"/>
</dbReference>
<evidence type="ECO:0000313" key="2">
    <source>
        <dbReference type="Proteomes" id="UP000627292"/>
    </source>
</evidence>
<keyword evidence="2" id="KW-1185">Reference proteome</keyword>
<dbReference type="Proteomes" id="UP000627292">
    <property type="component" value="Unassembled WGS sequence"/>
</dbReference>
<evidence type="ECO:0008006" key="3">
    <source>
        <dbReference type="Google" id="ProtNLM"/>
    </source>
</evidence>